<evidence type="ECO:0000313" key="3">
    <source>
        <dbReference type="Proteomes" id="UP000233786"/>
    </source>
</evidence>
<gene>
    <name evidence="2" type="ORF">A8926_3602</name>
</gene>
<organism evidence="2 3">
    <name type="scientific">Saccharopolyspora spinosa</name>
    <dbReference type="NCBI Taxonomy" id="60894"/>
    <lineage>
        <taxon>Bacteria</taxon>
        <taxon>Bacillati</taxon>
        <taxon>Actinomycetota</taxon>
        <taxon>Actinomycetes</taxon>
        <taxon>Pseudonocardiales</taxon>
        <taxon>Pseudonocardiaceae</taxon>
        <taxon>Saccharopolyspora</taxon>
    </lineage>
</organism>
<dbReference type="Proteomes" id="UP000233786">
    <property type="component" value="Unassembled WGS sequence"/>
</dbReference>
<feature type="domain" description="HTH marR-type" evidence="1">
    <location>
        <begin position="15"/>
        <end position="147"/>
    </location>
</feature>
<evidence type="ECO:0000259" key="1">
    <source>
        <dbReference type="PROSITE" id="PS50995"/>
    </source>
</evidence>
<reference evidence="2" key="1">
    <citation type="submission" date="2017-12" db="EMBL/GenBank/DDBJ databases">
        <title>Sequencing the genomes of 1000 Actinobacteria strains.</title>
        <authorList>
            <person name="Klenk H.-P."/>
        </authorList>
    </citation>
    <scope>NUCLEOTIDE SEQUENCE [LARGE SCALE GENOMIC DNA]</scope>
    <source>
        <strain evidence="2">DSM 44228</strain>
    </source>
</reference>
<protein>
    <submittedName>
        <fullName evidence="2">MarR family transcriptional regulator</fullName>
    </submittedName>
</protein>
<dbReference type="Pfam" id="PF01047">
    <property type="entry name" value="MarR"/>
    <property type="match status" value="1"/>
</dbReference>
<dbReference type="PANTHER" id="PTHR33164">
    <property type="entry name" value="TRANSCRIPTIONAL REGULATOR, MARR FAMILY"/>
    <property type="match status" value="1"/>
</dbReference>
<dbReference type="PROSITE" id="PS50995">
    <property type="entry name" value="HTH_MARR_2"/>
    <property type="match status" value="1"/>
</dbReference>
<evidence type="ECO:0000313" key="2">
    <source>
        <dbReference type="EMBL" id="PKW15832.1"/>
    </source>
</evidence>
<dbReference type="GO" id="GO:0003700">
    <property type="term" value="F:DNA-binding transcription factor activity"/>
    <property type="evidence" value="ECO:0007669"/>
    <property type="project" value="InterPro"/>
</dbReference>
<dbReference type="EMBL" id="PJNB01000001">
    <property type="protein sequence ID" value="PKW15832.1"/>
    <property type="molecule type" value="Genomic_DNA"/>
</dbReference>
<name>A0A2N3XYV7_SACSN</name>
<accession>A0A2N3XYV7</accession>
<dbReference type="PANTHER" id="PTHR33164:SF94">
    <property type="entry name" value="TRANSCRIPTIONAL REGULATORY PROTEIN-RELATED"/>
    <property type="match status" value="1"/>
</dbReference>
<dbReference type="InterPro" id="IPR036388">
    <property type="entry name" value="WH-like_DNA-bd_sf"/>
</dbReference>
<comment type="caution">
    <text evidence="2">The sequence shown here is derived from an EMBL/GenBank/DDBJ whole genome shotgun (WGS) entry which is preliminary data.</text>
</comment>
<dbReference type="AlphaFoldDB" id="A0A2N3XYV7"/>
<dbReference type="STRING" id="994479.GCA_000194155_03616"/>
<dbReference type="InterPro" id="IPR039422">
    <property type="entry name" value="MarR/SlyA-like"/>
</dbReference>
<dbReference type="Gene3D" id="1.10.10.10">
    <property type="entry name" value="Winged helix-like DNA-binding domain superfamily/Winged helix DNA-binding domain"/>
    <property type="match status" value="1"/>
</dbReference>
<keyword evidence="3" id="KW-1185">Reference proteome</keyword>
<sequence length="164" mass="17497">MKSSPSRDAASRKHHADAIDAFEAATRMLVGLATRSLAGETVTLPQFRLLAALADRGPLPSSRAAAALGLNASSVTRLGDRLELVGLLSRTREPYNRSVVTLALTTAGDELVHRVLASRRETLSRLLGKLDPREVDGAVKALWRLTKLAAADEALGDLVPYPHG</sequence>
<dbReference type="GO" id="GO:0006950">
    <property type="term" value="P:response to stress"/>
    <property type="evidence" value="ECO:0007669"/>
    <property type="project" value="TreeGrafter"/>
</dbReference>
<dbReference type="InterPro" id="IPR036390">
    <property type="entry name" value="WH_DNA-bd_sf"/>
</dbReference>
<dbReference type="InterPro" id="IPR000835">
    <property type="entry name" value="HTH_MarR-typ"/>
</dbReference>
<dbReference type="SUPFAM" id="SSF46785">
    <property type="entry name" value="Winged helix' DNA-binding domain"/>
    <property type="match status" value="1"/>
</dbReference>
<proteinExistence type="predicted"/>
<dbReference type="RefSeq" id="WP_010696851.1">
    <property type="nucleotide sequence ID" value="NZ_CP061007.1"/>
</dbReference>
<dbReference type="OrthoDB" id="162531at2"/>
<dbReference type="SMART" id="SM00347">
    <property type="entry name" value="HTH_MARR"/>
    <property type="match status" value="1"/>
</dbReference>